<evidence type="ECO:0000313" key="3">
    <source>
        <dbReference type="Proteomes" id="UP000324065"/>
    </source>
</evidence>
<reference evidence="2 3" key="1">
    <citation type="submission" date="2019-09" db="EMBL/GenBank/DDBJ databases">
        <title>Genome sequence of Roseospira marina, one of the more divergent members of the non-sulfur purple photosynthetic bacterial family, the Rhodospirillaceae.</title>
        <authorList>
            <person name="Meyer T."/>
            <person name="Kyndt J."/>
        </authorList>
    </citation>
    <scope>NUCLEOTIDE SEQUENCE [LARGE SCALE GENOMIC DNA]</scope>
    <source>
        <strain evidence="2 3">DSM 15113</strain>
    </source>
</reference>
<keyword evidence="3" id="KW-1185">Reference proteome</keyword>
<organism evidence="2 3">
    <name type="scientific">Roseospira marina</name>
    <dbReference type="NCBI Taxonomy" id="140057"/>
    <lineage>
        <taxon>Bacteria</taxon>
        <taxon>Pseudomonadati</taxon>
        <taxon>Pseudomonadota</taxon>
        <taxon>Alphaproteobacteria</taxon>
        <taxon>Rhodospirillales</taxon>
        <taxon>Rhodospirillaceae</taxon>
        <taxon>Roseospira</taxon>
    </lineage>
</organism>
<comment type="caution">
    <text evidence="2">The sequence shown here is derived from an EMBL/GenBank/DDBJ whole genome shotgun (WGS) entry which is preliminary data.</text>
</comment>
<dbReference type="Gene3D" id="1.40.20.10">
    <property type="entry name" value="CHAD domain"/>
    <property type="match status" value="1"/>
</dbReference>
<dbReference type="AlphaFoldDB" id="A0A5M6IGU4"/>
<feature type="domain" description="CHAD" evidence="1">
    <location>
        <begin position="10"/>
        <end position="60"/>
    </location>
</feature>
<name>A0A5M6IGU4_9PROT</name>
<dbReference type="InterPro" id="IPR038186">
    <property type="entry name" value="CHAD_dom_sf"/>
</dbReference>
<dbReference type="Pfam" id="PF05235">
    <property type="entry name" value="CHAD"/>
    <property type="match status" value="1"/>
</dbReference>
<gene>
    <name evidence="2" type="ORF">F1188_04295</name>
</gene>
<protein>
    <submittedName>
        <fullName evidence="2">CHAD domain-containing protein</fullName>
    </submittedName>
</protein>
<dbReference type="InterPro" id="IPR007899">
    <property type="entry name" value="CHAD_dom"/>
</dbReference>
<dbReference type="OrthoDB" id="9777271at2"/>
<dbReference type="Proteomes" id="UP000324065">
    <property type="component" value="Unassembled WGS sequence"/>
</dbReference>
<sequence length="60" mass="7072">MVPVRAGGGVGDFACQRLRRHWRPVAKGIRRFDRLSEAERHRLRIDIKTLRYAVELFEPL</sequence>
<proteinExistence type="predicted"/>
<evidence type="ECO:0000259" key="1">
    <source>
        <dbReference type="Pfam" id="PF05235"/>
    </source>
</evidence>
<dbReference type="EMBL" id="VWPJ01000002">
    <property type="protein sequence ID" value="KAA5607127.1"/>
    <property type="molecule type" value="Genomic_DNA"/>
</dbReference>
<accession>A0A5M6IGU4</accession>
<evidence type="ECO:0000313" key="2">
    <source>
        <dbReference type="EMBL" id="KAA5607127.1"/>
    </source>
</evidence>